<dbReference type="EMBL" id="AP024747">
    <property type="protein sequence ID" value="BCY24584.1"/>
    <property type="molecule type" value="Genomic_DNA"/>
</dbReference>
<keyword evidence="1" id="KW-0812">Transmembrane</keyword>
<protein>
    <recommendedName>
        <fullName evidence="4">Anaerobic dimethyl sulfoxide reductase chain C</fullName>
    </recommendedName>
</protein>
<keyword evidence="1" id="KW-1133">Transmembrane helix</keyword>
<feature type="transmembrane region" description="Helical" evidence="1">
    <location>
        <begin position="79"/>
        <end position="100"/>
    </location>
</feature>
<sequence>MTKWCSIVAAIATAALMVGYPIYTSSLASGGPAAHQAGGLYSGASYTIRLMLLGVVVLMLGLVVYHGALRTPREHPNGLGRLLVAVLVIAFTSELVGRALHYASLARIGI</sequence>
<dbReference type="Proteomes" id="UP000825072">
    <property type="component" value="Chromosome 1"/>
</dbReference>
<organism evidence="2 3">
    <name type="scientific">Cutibacterium modestum</name>
    <dbReference type="NCBI Taxonomy" id="2559073"/>
    <lineage>
        <taxon>Bacteria</taxon>
        <taxon>Bacillati</taxon>
        <taxon>Actinomycetota</taxon>
        <taxon>Actinomycetes</taxon>
        <taxon>Propionibacteriales</taxon>
        <taxon>Propionibacteriaceae</taxon>
        <taxon>Cutibacterium</taxon>
    </lineage>
</organism>
<gene>
    <name evidence="2" type="ORF">KB1_05740</name>
</gene>
<dbReference type="AlphaFoldDB" id="A0AAD1KP38"/>
<evidence type="ECO:0000256" key="1">
    <source>
        <dbReference type="SAM" id="Phobius"/>
    </source>
</evidence>
<name>A0AAD1KP38_9ACTN</name>
<keyword evidence="1" id="KW-0472">Membrane</keyword>
<feature type="transmembrane region" description="Helical" evidence="1">
    <location>
        <begin position="46"/>
        <end position="67"/>
    </location>
</feature>
<proteinExistence type="predicted"/>
<reference evidence="2" key="1">
    <citation type="submission" date="2021-06" db="EMBL/GenBank/DDBJ databases">
        <title>Genome sequence of Cutibacterium modestum strain KB17-24694.</title>
        <authorList>
            <person name="Dekio I."/>
            <person name="Asahina A."/>
            <person name="Nishida M."/>
        </authorList>
    </citation>
    <scope>NUCLEOTIDE SEQUENCE</scope>
    <source>
        <strain evidence="2">KB17-24694</strain>
    </source>
</reference>
<evidence type="ECO:0000313" key="2">
    <source>
        <dbReference type="EMBL" id="BCY24584.1"/>
    </source>
</evidence>
<evidence type="ECO:0000313" key="3">
    <source>
        <dbReference type="Proteomes" id="UP000825072"/>
    </source>
</evidence>
<accession>A0AAD1KP38</accession>
<evidence type="ECO:0008006" key="4">
    <source>
        <dbReference type="Google" id="ProtNLM"/>
    </source>
</evidence>